<evidence type="ECO:0000313" key="1">
    <source>
        <dbReference type="EMBL" id="XBS68185.1"/>
    </source>
</evidence>
<protein>
    <submittedName>
        <fullName evidence="1">Uncharacterized protein</fullName>
    </submittedName>
</protein>
<name>A0AAU7Q5G1_9GAMM</name>
<gene>
    <name evidence="1" type="ORF">ABK905_15300</name>
</gene>
<dbReference type="AlphaFoldDB" id="A0AAU7Q5G1"/>
<reference evidence="1" key="1">
    <citation type="submission" date="2024-06" db="EMBL/GenBank/DDBJ databases">
        <authorList>
            <person name="Coelho C."/>
            <person name="Bento M."/>
            <person name="Garcia E."/>
            <person name="Camelo A."/>
            <person name="Brandao I."/>
            <person name="Espirito Santo C."/>
            <person name="Trovao J."/>
            <person name="Verissimo A."/>
            <person name="Costa J."/>
            <person name="Tiago I."/>
        </authorList>
    </citation>
    <scope>NUCLEOTIDE SEQUENCE</scope>
    <source>
        <strain evidence="1">KWT182</strain>
    </source>
</reference>
<dbReference type="EMBL" id="CP157947">
    <property type="protein sequence ID" value="XBS68185.1"/>
    <property type="molecule type" value="Genomic_DNA"/>
</dbReference>
<proteinExistence type="predicted"/>
<organism evidence="1">
    <name type="scientific">Acerihabitans sp. KWT182</name>
    <dbReference type="NCBI Taxonomy" id="3157919"/>
    <lineage>
        <taxon>Bacteria</taxon>
        <taxon>Pseudomonadati</taxon>
        <taxon>Pseudomonadota</taxon>
        <taxon>Gammaproteobacteria</taxon>
        <taxon>Enterobacterales</taxon>
        <taxon>Pectobacteriaceae</taxon>
        <taxon>Acerihabitans</taxon>
    </lineage>
</organism>
<sequence length="177" mass="20336">MSLLILKCKLKKISIPDHKSSSLQFKLKGEHTIEFFFTNGALYLKEIWSDKHRFTYDFMKYKLNFPLPAKASILSATKVANQVKLCIEQEGKTRVVYFSPHHVDMQKCNVKHLSHKPAQNFYSGTGADPHEKVHSGQPFDSEKLGNFSEANIPFVSSLLGQFRGEFEKSQKRPFRGR</sequence>
<accession>A0AAU7Q5G1</accession>